<comment type="subcellular location">
    <subcellularLocation>
        <location evidence="1">Membrane</location>
        <topology evidence="1">Multi-pass membrane protein</topology>
    </subcellularLocation>
</comment>
<dbReference type="EMBL" id="GG666561">
    <property type="protein sequence ID" value="EEN55217.1"/>
    <property type="molecule type" value="Genomic_DNA"/>
</dbReference>
<dbReference type="InterPro" id="IPR036734">
    <property type="entry name" value="Neur_chan_lig-bd_sf"/>
</dbReference>
<feature type="transmembrane region" description="Helical" evidence="5">
    <location>
        <begin position="631"/>
        <end position="651"/>
    </location>
</feature>
<protein>
    <recommendedName>
        <fullName evidence="9">Neurotransmitter-gated ion-channel ligand-binding domain-containing protein</fullName>
    </recommendedName>
</protein>
<proteinExistence type="predicted"/>
<feature type="transmembrane region" description="Helical" evidence="5">
    <location>
        <begin position="336"/>
        <end position="353"/>
    </location>
</feature>
<keyword evidence="3 5" id="KW-1133">Transmembrane helix</keyword>
<feature type="domain" description="Neurotransmitter-gated ion-channel transmembrane" evidence="7">
    <location>
        <begin position="283"/>
        <end position="350"/>
    </location>
</feature>
<feature type="transmembrane region" description="Helical" evidence="5">
    <location>
        <begin position="695"/>
        <end position="717"/>
    </location>
</feature>
<dbReference type="GO" id="GO:0005230">
    <property type="term" value="F:extracellular ligand-gated monoatomic ion channel activity"/>
    <property type="evidence" value="ECO:0007669"/>
    <property type="project" value="InterPro"/>
</dbReference>
<dbReference type="Pfam" id="PF02931">
    <property type="entry name" value="Neur_chan_LBD"/>
    <property type="match status" value="2"/>
</dbReference>
<dbReference type="InterPro" id="IPR006202">
    <property type="entry name" value="Neur_chan_lig-bd"/>
</dbReference>
<evidence type="ECO:0000256" key="1">
    <source>
        <dbReference type="ARBA" id="ARBA00004141"/>
    </source>
</evidence>
<dbReference type="FunFam" id="1.20.58.390:FF:000100">
    <property type="entry name" value="Predicted protein"/>
    <property type="match status" value="2"/>
</dbReference>
<dbReference type="Gene3D" id="2.70.170.10">
    <property type="entry name" value="Neurotransmitter-gated ion-channel ligand-binding domain"/>
    <property type="match status" value="2"/>
</dbReference>
<dbReference type="GO" id="GO:0016020">
    <property type="term" value="C:membrane"/>
    <property type="evidence" value="ECO:0007669"/>
    <property type="project" value="UniProtKB-SubCell"/>
</dbReference>
<reference evidence="8" key="1">
    <citation type="journal article" date="2008" name="Nature">
        <title>The amphioxus genome and the evolution of the chordate karyotype.</title>
        <authorList>
            <consortium name="US DOE Joint Genome Institute (JGI-PGF)"/>
            <person name="Putnam N.H."/>
            <person name="Butts T."/>
            <person name="Ferrier D.E.K."/>
            <person name="Furlong R.F."/>
            <person name="Hellsten U."/>
            <person name="Kawashima T."/>
            <person name="Robinson-Rechavi M."/>
            <person name="Shoguchi E."/>
            <person name="Terry A."/>
            <person name="Yu J.-K."/>
            <person name="Benito-Gutierrez E.L."/>
            <person name="Dubchak I."/>
            <person name="Garcia-Fernandez J."/>
            <person name="Gibson-Brown J.J."/>
            <person name="Grigoriev I.V."/>
            <person name="Horton A.C."/>
            <person name="de Jong P.J."/>
            <person name="Jurka J."/>
            <person name="Kapitonov V.V."/>
            <person name="Kohara Y."/>
            <person name="Kuroki Y."/>
            <person name="Lindquist E."/>
            <person name="Lucas S."/>
            <person name="Osoegawa K."/>
            <person name="Pennacchio L.A."/>
            <person name="Salamov A.A."/>
            <person name="Satou Y."/>
            <person name="Sauka-Spengler T."/>
            <person name="Schmutz J."/>
            <person name="Shin-I T."/>
            <person name="Toyoda A."/>
            <person name="Bronner-Fraser M."/>
            <person name="Fujiyama A."/>
            <person name="Holland L.Z."/>
            <person name="Holland P.W.H."/>
            <person name="Satoh N."/>
            <person name="Rokhsar D.S."/>
        </authorList>
    </citation>
    <scope>NUCLEOTIDE SEQUENCE [LARGE SCALE GENOMIC DNA]</scope>
    <source>
        <strain evidence="8">S238N-H82</strain>
        <tissue evidence="8">Testes</tissue>
    </source>
</reference>
<dbReference type="Gene3D" id="1.20.58.390">
    <property type="entry name" value="Neurotransmitter-gated ion-channel transmembrane domain"/>
    <property type="match status" value="2"/>
</dbReference>
<accession>C3YWH3</accession>
<dbReference type="Pfam" id="PF02932">
    <property type="entry name" value="Neur_chan_memb"/>
    <property type="match status" value="2"/>
</dbReference>
<feature type="transmembrane region" description="Helical" evidence="5">
    <location>
        <begin position="663"/>
        <end position="683"/>
    </location>
</feature>
<feature type="transmembrane region" description="Helical" evidence="5">
    <location>
        <begin position="723"/>
        <end position="745"/>
    </location>
</feature>
<evidence type="ECO:0000259" key="7">
    <source>
        <dbReference type="Pfam" id="PF02932"/>
    </source>
</evidence>
<dbReference type="eggNOG" id="KOG3644">
    <property type="taxonomic scope" value="Eukaryota"/>
</dbReference>
<feature type="transmembrane region" description="Helical" evidence="5">
    <location>
        <begin position="365"/>
        <end position="388"/>
    </location>
</feature>
<dbReference type="SUPFAM" id="SSF90112">
    <property type="entry name" value="Neurotransmitter-gated ion-channel transmembrane pore"/>
    <property type="match status" value="2"/>
</dbReference>
<evidence type="ECO:0000313" key="8">
    <source>
        <dbReference type="EMBL" id="EEN55217.1"/>
    </source>
</evidence>
<evidence type="ECO:0000256" key="5">
    <source>
        <dbReference type="SAM" id="Phobius"/>
    </source>
</evidence>
<dbReference type="InterPro" id="IPR036719">
    <property type="entry name" value="Neuro-gated_channel_TM_sf"/>
</dbReference>
<keyword evidence="2 5" id="KW-0812">Transmembrane</keyword>
<evidence type="ECO:0000259" key="6">
    <source>
        <dbReference type="Pfam" id="PF02931"/>
    </source>
</evidence>
<gene>
    <name evidence="8" type="ORF">BRAFLDRAFT_64442</name>
</gene>
<feature type="transmembrane region" description="Helical" evidence="5">
    <location>
        <begin position="272"/>
        <end position="292"/>
    </location>
</feature>
<dbReference type="InterPro" id="IPR006201">
    <property type="entry name" value="Neur_channel"/>
</dbReference>
<feature type="domain" description="Neurotransmitter-gated ion-channel transmembrane" evidence="7">
    <location>
        <begin position="642"/>
        <end position="711"/>
    </location>
</feature>
<name>C3YWH3_BRAFL</name>
<dbReference type="SUPFAM" id="SSF63712">
    <property type="entry name" value="Nicotinic receptor ligand binding domain-like"/>
    <property type="match status" value="2"/>
</dbReference>
<feature type="domain" description="Neurotransmitter-gated ion-channel ligand-binding" evidence="6">
    <location>
        <begin position="443"/>
        <end position="629"/>
    </location>
</feature>
<dbReference type="GO" id="GO:0004888">
    <property type="term" value="F:transmembrane signaling receptor activity"/>
    <property type="evidence" value="ECO:0007669"/>
    <property type="project" value="InterPro"/>
</dbReference>
<feature type="domain" description="Neurotransmitter-gated ion-channel ligand-binding" evidence="6">
    <location>
        <begin position="81"/>
        <end position="269"/>
    </location>
</feature>
<dbReference type="InterPro" id="IPR038050">
    <property type="entry name" value="Neuro_actylchol_rec"/>
</dbReference>
<organism>
    <name type="scientific">Branchiostoma floridae</name>
    <name type="common">Florida lancelet</name>
    <name type="synonym">Amphioxus</name>
    <dbReference type="NCBI Taxonomy" id="7739"/>
    <lineage>
        <taxon>Eukaryota</taxon>
        <taxon>Metazoa</taxon>
        <taxon>Chordata</taxon>
        <taxon>Cephalochordata</taxon>
        <taxon>Leptocardii</taxon>
        <taxon>Amphioxiformes</taxon>
        <taxon>Branchiostomatidae</taxon>
        <taxon>Branchiostoma</taxon>
    </lineage>
</organism>
<dbReference type="PANTHER" id="PTHR18945">
    <property type="entry name" value="NEUROTRANSMITTER GATED ION CHANNEL"/>
    <property type="match status" value="1"/>
</dbReference>
<evidence type="ECO:0008006" key="9">
    <source>
        <dbReference type="Google" id="ProtNLM"/>
    </source>
</evidence>
<evidence type="ECO:0000256" key="2">
    <source>
        <dbReference type="ARBA" id="ARBA00022692"/>
    </source>
</evidence>
<dbReference type="InterPro" id="IPR006029">
    <property type="entry name" value="Neurotrans-gated_channel_TM"/>
</dbReference>
<keyword evidence="4 5" id="KW-0472">Membrane</keyword>
<dbReference type="InParanoid" id="C3YWH3"/>
<feature type="transmembrane region" description="Helical" evidence="5">
    <location>
        <begin position="304"/>
        <end position="324"/>
    </location>
</feature>
<sequence>MYQQRRLAVHVSTETYSRLQCTGDLWRFICELQDDKGCTPVTFVPQMETQLVVERLTEAVDVLKQVESNLRTSSDEVWHKRRPDGRKIRVLIRASIISLGEIDTVKQEFSADVWLAAWYKEPLLKGKKHREEVDWDDQWDPRIVLFNAVSIDSHVKKHHLILEEGDDVPIVQQSNRIKATFKEPMELFDFPFDHQELTIQLMSDWPIAQVEFGKNMGIKDTIRIDTFTGSHEWELYGHLLCKAHITGQHQSTSHQRYPLYDITAHVQRKMGFYVWNIAFIMFLIMALSFTAFSVPPDEPADRLSVTLTLLLTSVAFKFVVTQSLPTISYLTLLDKYVLLCMIFQCLMAVQNALASIMSNAWLFDVISMAVLAGIVFFTHLVFGVLMFIKIRGTNKRLGQADKEYLMATQEATDSLNETVKLLAKVETNLRKSKDEVWHIKRTDNRKVRVLVRPSIITLGEIDTVRQEFSADLWFGVWYEEPELKGKKRREEVVWQDQWAPRVDLFNAVKVDKHERKYDLIIRKEDGMPIVMISNRVQATFKDKMDLRSFPFDYQNLTIRLMSNWPSSQVEFAKNMAHKDTIRTDNFVGSQQWKVYKHLLCQPGATALDQGTSQRQYPLYNITMHVQRKMGFYVWNIALVEFLIMLLSFTAFCVPHDKPWSRLNVSLTLLLTSVAFKSVVTQNLPKISYLTLLDKYVLFCMIFQGLMVAQNALASVYPHTFDEISKAVMAVVIVLAHFLFGGYALIQICCTRTLLEGVGDEYLDLCRDIKEYYQKINSTLDSSGFTDEDARAIHSPRKNGVKRLGQGLLKENGMDAIASFTGVCRALAKVPFVGVRTAASN</sequence>
<dbReference type="FunFam" id="2.70.170.10:FF:000053">
    <property type="entry name" value="Predicted protein"/>
    <property type="match status" value="2"/>
</dbReference>
<dbReference type="AlphaFoldDB" id="C3YWH3"/>
<evidence type="ECO:0000256" key="3">
    <source>
        <dbReference type="ARBA" id="ARBA00022989"/>
    </source>
</evidence>
<evidence type="ECO:0000256" key="4">
    <source>
        <dbReference type="ARBA" id="ARBA00023136"/>
    </source>
</evidence>